<evidence type="ECO:0000313" key="4">
    <source>
        <dbReference type="Proteomes" id="UP000184536"/>
    </source>
</evidence>
<dbReference type="RefSeq" id="WP_110942085.1">
    <property type="nucleotide sequence ID" value="NZ_FQZV01000047.1"/>
</dbReference>
<protein>
    <submittedName>
        <fullName evidence="2">Uncharacterized protein</fullName>
    </submittedName>
</protein>
<dbReference type="EMBL" id="FQZV01000047">
    <property type="protein sequence ID" value="SHJ85438.1"/>
    <property type="molecule type" value="Genomic_DNA"/>
</dbReference>
<dbReference type="OrthoDB" id="1808986at2"/>
<reference evidence="2" key="1">
    <citation type="submission" date="2016-11" db="EMBL/GenBank/DDBJ databases">
        <authorList>
            <person name="Jaros S."/>
            <person name="Januszkiewicz K."/>
            <person name="Wedrychowicz H."/>
        </authorList>
    </citation>
    <scope>NUCLEOTIDE SEQUENCE [LARGE SCALE GENOMIC DNA]</scope>
    <source>
        <strain evidence="2">DSM 17957</strain>
    </source>
</reference>
<feature type="compositionally biased region" description="Basic residues" evidence="1">
    <location>
        <begin position="1"/>
        <end position="10"/>
    </location>
</feature>
<dbReference type="STRING" id="1121919.SAMN02745975_03044"/>
<gene>
    <name evidence="2" type="ORF">SAMN02745975_03044</name>
    <name evidence="3" type="ORF">SAMN02745975_03918</name>
</gene>
<evidence type="ECO:0000256" key="1">
    <source>
        <dbReference type="SAM" id="MobiDB-lite"/>
    </source>
</evidence>
<evidence type="ECO:0000313" key="2">
    <source>
        <dbReference type="EMBL" id="SHJ85438.1"/>
    </source>
</evidence>
<dbReference type="EMBL" id="FQZV01000112">
    <property type="protein sequence ID" value="SHK23698.1"/>
    <property type="molecule type" value="Genomic_DNA"/>
</dbReference>
<keyword evidence="4" id="KW-1185">Reference proteome</keyword>
<feature type="compositionally biased region" description="Basic and acidic residues" evidence="1">
    <location>
        <begin position="11"/>
        <end position="20"/>
    </location>
</feature>
<sequence>MAKKKMKDKRRQQIKEQKKIEKLKEKNKPVTFKCLDCGIEEDIPKDVVDIYDIFDEGDITVPPRFSCEVCGGTMEPIEYTSEQGITYRLEN</sequence>
<feature type="region of interest" description="Disordered" evidence="1">
    <location>
        <begin position="1"/>
        <end position="20"/>
    </location>
</feature>
<organism evidence="2 4">
    <name type="scientific">Geosporobacter subterraneus DSM 17957</name>
    <dbReference type="NCBI Taxonomy" id="1121919"/>
    <lineage>
        <taxon>Bacteria</taxon>
        <taxon>Bacillati</taxon>
        <taxon>Bacillota</taxon>
        <taxon>Clostridia</taxon>
        <taxon>Peptostreptococcales</taxon>
        <taxon>Thermotaleaceae</taxon>
        <taxon>Geosporobacter</taxon>
    </lineage>
</organism>
<reference evidence="4" key="2">
    <citation type="submission" date="2016-11" db="EMBL/GenBank/DDBJ databases">
        <authorList>
            <person name="Varghese N."/>
            <person name="Submissions S."/>
        </authorList>
    </citation>
    <scope>NUCLEOTIDE SEQUENCE [LARGE SCALE GENOMIC DNA]</scope>
    <source>
        <strain evidence="4">DSM 17957</strain>
    </source>
</reference>
<accession>A0A1M6MPM8</accession>
<evidence type="ECO:0000313" key="3">
    <source>
        <dbReference type="EMBL" id="SHK23698.1"/>
    </source>
</evidence>
<proteinExistence type="predicted"/>
<name>A0A1M6MPM8_9FIRM</name>
<dbReference type="AlphaFoldDB" id="A0A1M6MPM8"/>
<dbReference type="Proteomes" id="UP000184536">
    <property type="component" value="Unassembled WGS sequence"/>
</dbReference>